<dbReference type="Pfam" id="PF00675">
    <property type="entry name" value="Peptidase_M16"/>
    <property type="match status" value="1"/>
</dbReference>
<reference evidence="5 6" key="1">
    <citation type="journal article" date="2016" name="Nat. Commun.">
        <title>Thousands of microbial genomes shed light on interconnected biogeochemical processes in an aquifer system.</title>
        <authorList>
            <person name="Anantharaman K."/>
            <person name="Brown C.T."/>
            <person name="Hug L.A."/>
            <person name="Sharon I."/>
            <person name="Castelle C.J."/>
            <person name="Probst A.J."/>
            <person name="Thomas B.C."/>
            <person name="Singh A."/>
            <person name="Wilkins M.J."/>
            <person name="Karaoz U."/>
            <person name="Brodie E.L."/>
            <person name="Williams K.H."/>
            <person name="Hubbard S.S."/>
            <person name="Banfield J.F."/>
        </authorList>
    </citation>
    <scope>NUCLEOTIDE SEQUENCE [LARGE SCALE GENOMIC DNA]</scope>
</reference>
<evidence type="ECO:0000259" key="4">
    <source>
        <dbReference type="Pfam" id="PF05193"/>
    </source>
</evidence>
<dbReference type="SUPFAM" id="SSF63411">
    <property type="entry name" value="LuxS/MPP-like metallohydrolase"/>
    <property type="match status" value="2"/>
</dbReference>
<dbReference type="Pfam" id="PF05193">
    <property type="entry name" value="Peptidase_M16_C"/>
    <property type="match status" value="1"/>
</dbReference>
<dbReference type="InterPro" id="IPR011249">
    <property type="entry name" value="Metalloenz_LuxS/M16"/>
</dbReference>
<dbReference type="InterPro" id="IPR007863">
    <property type="entry name" value="Peptidase_M16_C"/>
</dbReference>
<dbReference type="Proteomes" id="UP000177817">
    <property type="component" value="Unassembled WGS sequence"/>
</dbReference>
<evidence type="ECO:0008006" key="7">
    <source>
        <dbReference type="Google" id="ProtNLM"/>
    </source>
</evidence>
<dbReference type="PROSITE" id="PS00143">
    <property type="entry name" value="INSULINASE"/>
    <property type="match status" value="1"/>
</dbReference>
<gene>
    <name evidence="5" type="ORF">A2677_02960</name>
</gene>
<dbReference type="AlphaFoldDB" id="A0A1G2BJ06"/>
<dbReference type="InterPro" id="IPR050361">
    <property type="entry name" value="MPP/UQCRC_Complex"/>
</dbReference>
<dbReference type="GO" id="GO:0006508">
    <property type="term" value="P:proteolysis"/>
    <property type="evidence" value="ECO:0007669"/>
    <property type="project" value="InterPro"/>
</dbReference>
<dbReference type="GO" id="GO:0046872">
    <property type="term" value="F:metal ion binding"/>
    <property type="evidence" value="ECO:0007669"/>
    <property type="project" value="InterPro"/>
</dbReference>
<evidence type="ECO:0000313" key="6">
    <source>
        <dbReference type="Proteomes" id="UP000177817"/>
    </source>
</evidence>
<dbReference type="Gene3D" id="3.30.830.10">
    <property type="entry name" value="Metalloenzyme, LuxS/M16 peptidase-like"/>
    <property type="match status" value="2"/>
</dbReference>
<dbReference type="PANTHER" id="PTHR11851">
    <property type="entry name" value="METALLOPROTEASE"/>
    <property type="match status" value="1"/>
</dbReference>
<dbReference type="GO" id="GO:0004222">
    <property type="term" value="F:metalloendopeptidase activity"/>
    <property type="evidence" value="ECO:0007669"/>
    <property type="project" value="InterPro"/>
</dbReference>
<feature type="domain" description="Peptidase M16 N-terminal" evidence="3">
    <location>
        <begin position="14"/>
        <end position="160"/>
    </location>
</feature>
<evidence type="ECO:0000256" key="2">
    <source>
        <dbReference type="RuleBase" id="RU004447"/>
    </source>
</evidence>
<accession>A0A1G2BJ06</accession>
<evidence type="ECO:0000259" key="3">
    <source>
        <dbReference type="Pfam" id="PF00675"/>
    </source>
</evidence>
<comment type="similarity">
    <text evidence="1 2">Belongs to the peptidase M16 family.</text>
</comment>
<dbReference type="PANTHER" id="PTHR11851:SF49">
    <property type="entry name" value="MITOCHONDRIAL-PROCESSING PEPTIDASE SUBUNIT ALPHA"/>
    <property type="match status" value="1"/>
</dbReference>
<feature type="domain" description="Peptidase M16 C-terminal" evidence="4">
    <location>
        <begin position="167"/>
        <end position="341"/>
    </location>
</feature>
<evidence type="ECO:0000313" key="5">
    <source>
        <dbReference type="EMBL" id="OGY89144.1"/>
    </source>
</evidence>
<dbReference type="EMBL" id="MHKK01000041">
    <property type="protein sequence ID" value="OGY89144.1"/>
    <property type="molecule type" value="Genomic_DNA"/>
</dbReference>
<protein>
    <recommendedName>
        <fullName evidence="7">Peptidase M16</fullName>
    </recommendedName>
</protein>
<sequence length="420" mass="48599">MYKRISRRDGSVIILVPRHETHSVTWEVMYKVGSRHEQRSVNGVSHFIEHLMFKGTKKRPTTKALSKELDAVGAEYNAFTSKDNTSYYIQTDASHLELGVDMLSDMLRHSKFERKEMERERGVIVEELNMYRDNPAMRIDEIFETTIFSGSSLGREIGGPREVIKSVPHEKLVSYKDRFYYPGNMVIGLAGAFKEDRALRLINRYFPEGKRKAKASITKFVFAQAKPRVRIEFKETDQVQMMLGFPGYPHRHKNLDALTLLSVIMGGTMSSRLFIQIRERKGLAYVIRSSAESFEDTGYFAVHAGLDKSRMDEAIKAIRDELVRMSRHGVSRDELRRAKDNIRGRLILKFERANSYLSYLMGQELLTNRILNLDERLRQLDAVTYDHVNRVARKVVSWKQANLGLIGPYRDKGHFLKLLK</sequence>
<dbReference type="InterPro" id="IPR011765">
    <property type="entry name" value="Pept_M16_N"/>
</dbReference>
<proteinExistence type="inferred from homology"/>
<dbReference type="InterPro" id="IPR001431">
    <property type="entry name" value="Pept_M16_Zn_BS"/>
</dbReference>
<organism evidence="5 6">
    <name type="scientific">Candidatus Komeilibacteria bacterium RIFCSPHIGHO2_01_FULL_52_14</name>
    <dbReference type="NCBI Taxonomy" id="1798549"/>
    <lineage>
        <taxon>Bacteria</taxon>
        <taxon>Candidatus Komeiliibacteriota</taxon>
    </lineage>
</organism>
<evidence type="ECO:0000256" key="1">
    <source>
        <dbReference type="ARBA" id="ARBA00007261"/>
    </source>
</evidence>
<name>A0A1G2BJ06_9BACT</name>
<comment type="caution">
    <text evidence="5">The sequence shown here is derived from an EMBL/GenBank/DDBJ whole genome shotgun (WGS) entry which is preliminary data.</text>
</comment>